<dbReference type="Proteomes" id="UP000050909">
    <property type="component" value="Unassembled WGS sequence"/>
</dbReference>
<comment type="caution">
    <text evidence="1">The sequence shown here is derived from an EMBL/GenBank/DDBJ whole genome shotgun (WGS) entry which is preliminary data.</text>
</comment>
<dbReference type="AlphaFoldDB" id="A0A0R1GV08"/>
<organism evidence="1 2">
    <name type="scientific">Amylolactobacillus amylotrophicus DSM 20534</name>
    <dbReference type="NCBI Taxonomy" id="1423722"/>
    <lineage>
        <taxon>Bacteria</taxon>
        <taxon>Bacillati</taxon>
        <taxon>Bacillota</taxon>
        <taxon>Bacilli</taxon>
        <taxon>Lactobacillales</taxon>
        <taxon>Lactobacillaceae</taxon>
        <taxon>Amylolactobacillus</taxon>
    </lineage>
</organism>
<evidence type="ECO:0000313" key="2">
    <source>
        <dbReference type="Proteomes" id="UP000050909"/>
    </source>
</evidence>
<keyword evidence="2" id="KW-1185">Reference proteome</keyword>
<proteinExistence type="predicted"/>
<dbReference type="InterPro" id="IPR036166">
    <property type="entry name" value="YxeA-like_sf"/>
</dbReference>
<sequence>MKKLVKLVIMVAGVLVLLGSAAFMVTSNSSGVVAQIIDKLNPLVNESSAYVKTGVEPISRDDHDMPTYRFETIDHTGDSLTLDVMGMKDFLPDHYLKITHKGRFVVTYEEVSLSEIPTSLRTRVAQM</sequence>
<protein>
    <recommendedName>
        <fullName evidence="3">YxeA family protein</fullName>
    </recommendedName>
</protein>
<gene>
    <name evidence="1" type="ORF">FC62_GL001140</name>
</gene>
<name>A0A0R1GV08_9LACO</name>
<evidence type="ECO:0000313" key="1">
    <source>
        <dbReference type="EMBL" id="KRK37806.1"/>
    </source>
</evidence>
<dbReference type="PANTHER" id="PTHR36433">
    <property type="entry name" value="HYPOTHETICAL CYTOSOLIC PROTEIN"/>
    <property type="match status" value="1"/>
</dbReference>
<dbReference type="RefSeq" id="WP_054745774.1">
    <property type="nucleotide sequence ID" value="NZ_AZCV01000003.1"/>
</dbReference>
<dbReference type="Gene3D" id="2.40.50.480">
    <property type="match status" value="1"/>
</dbReference>
<dbReference type="PATRIC" id="fig|1423722.3.peg.1163"/>
<dbReference type="InterPro" id="IPR006542">
    <property type="entry name" value="DUF1093"/>
</dbReference>
<dbReference type="PANTHER" id="PTHR36433:SF2">
    <property type="entry name" value="YXEA FAMILY PROTEIN"/>
    <property type="match status" value="1"/>
</dbReference>
<dbReference type="EMBL" id="AZCV01000003">
    <property type="protein sequence ID" value="KRK37806.1"/>
    <property type="molecule type" value="Genomic_DNA"/>
</dbReference>
<dbReference type="Pfam" id="PF06486">
    <property type="entry name" value="DUF1093"/>
    <property type="match status" value="1"/>
</dbReference>
<dbReference type="SUPFAM" id="SSF159121">
    <property type="entry name" value="BC4932-like"/>
    <property type="match status" value="1"/>
</dbReference>
<evidence type="ECO:0008006" key="3">
    <source>
        <dbReference type="Google" id="ProtNLM"/>
    </source>
</evidence>
<dbReference type="NCBIfam" id="TIGR01655">
    <property type="entry name" value="yxeA_fam"/>
    <property type="match status" value="1"/>
</dbReference>
<reference evidence="1 2" key="1">
    <citation type="journal article" date="2015" name="Genome Announc.">
        <title>Expanding the biotechnology potential of lactobacilli through comparative genomics of 213 strains and associated genera.</title>
        <authorList>
            <person name="Sun Z."/>
            <person name="Harris H.M."/>
            <person name="McCann A."/>
            <person name="Guo C."/>
            <person name="Argimon S."/>
            <person name="Zhang W."/>
            <person name="Yang X."/>
            <person name="Jeffery I.B."/>
            <person name="Cooney J.C."/>
            <person name="Kagawa T.F."/>
            <person name="Liu W."/>
            <person name="Song Y."/>
            <person name="Salvetti E."/>
            <person name="Wrobel A."/>
            <person name="Rasinkangas P."/>
            <person name="Parkhill J."/>
            <person name="Rea M.C."/>
            <person name="O'Sullivan O."/>
            <person name="Ritari J."/>
            <person name="Douillard F.P."/>
            <person name="Paul Ross R."/>
            <person name="Yang R."/>
            <person name="Briner A.E."/>
            <person name="Felis G.E."/>
            <person name="de Vos W.M."/>
            <person name="Barrangou R."/>
            <person name="Klaenhammer T.R."/>
            <person name="Caufield P.W."/>
            <person name="Cui Y."/>
            <person name="Zhang H."/>
            <person name="O'Toole P.W."/>
        </authorList>
    </citation>
    <scope>NUCLEOTIDE SEQUENCE [LARGE SCALE GENOMIC DNA]</scope>
    <source>
        <strain evidence="1 2">DSM 20534</strain>
    </source>
</reference>
<accession>A0A0R1GV08</accession>